<sequence>MALVDFPMRYDRWYRPLATVLGLGPARASVTVADGFLRVRSGWAFAMDVALDDIESARTAPERMWGWGVHQACNGWLVNGSRHGVVEIRLAHPVKPTKAPTAGLFNRPVRCLYVSVTDPNALITALTHRQLPATGS</sequence>
<dbReference type="PATRIC" id="fig|342002.3.peg.3610"/>
<gene>
    <name evidence="2" type="ORF">BST15_19440</name>
    <name evidence="1" type="ORF">WR43_20870</name>
</gene>
<proteinExistence type="predicted"/>
<evidence type="ECO:0000313" key="1">
    <source>
        <dbReference type="EMBL" id="KKB97031.1"/>
    </source>
</evidence>
<name>A0A0F5MQR4_9MYCO</name>
<comment type="caution">
    <text evidence="1">The sequence shown here is derived from an EMBL/GenBank/DDBJ whole genome shotgun (WGS) entry which is preliminary data.</text>
</comment>
<reference evidence="3" key="1">
    <citation type="submission" date="2015-04" db="EMBL/GenBank/DDBJ databases">
        <title>Genome sequence of Mycobacterium arupense GUC1.</title>
        <authorList>
            <person name="Greninger A.L."/>
            <person name="Cunningham G."/>
            <person name="Chiu C.Y."/>
            <person name="Miller S."/>
        </authorList>
    </citation>
    <scope>NUCLEOTIDE SEQUENCE [LARGE SCALE GENOMIC DNA]</scope>
    <source>
        <strain evidence="3">GUC1</strain>
    </source>
</reference>
<protein>
    <submittedName>
        <fullName evidence="1">Uncharacterized protein</fullName>
    </submittedName>
</protein>
<reference evidence="2 4" key="3">
    <citation type="submission" date="2016-12" db="EMBL/GenBank/DDBJ databases">
        <title>The new phylogeny of genus Mycobacterium.</title>
        <authorList>
            <person name="Tortoli E."/>
            <person name="Trovato A."/>
            <person name="Cirillo D.M."/>
        </authorList>
    </citation>
    <scope>NUCLEOTIDE SEQUENCE [LARGE SCALE GENOMIC DNA]</scope>
    <source>
        <strain evidence="2 4">DSM 44942</strain>
    </source>
</reference>
<dbReference type="EMBL" id="MVHH01000068">
    <property type="protein sequence ID" value="OQZ92003.1"/>
    <property type="molecule type" value="Genomic_DNA"/>
</dbReference>
<evidence type="ECO:0000313" key="3">
    <source>
        <dbReference type="Proteomes" id="UP000034416"/>
    </source>
</evidence>
<dbReference type="Proteomes" id="UP000034416">
    <property type="component" value="Unassembled WGS sequence"/>
</dbReference>
<dbReference type="Proteomes" id="UP000192327">
    <property type="component" value="Unassembled WGS sequence"/>
</dbReference>
<evidence type="ECO:0000313" key="2">
    <source>
        <dbReference type="EMBL" id="OQZ92003.1"/>
    </source>
</evidence>
<dbReference type="AlphaFoldDB" id="A0A0F5MQR4"/>
<accession>A0A0F5MQR4</accession>
<dbReference type="EMBL" id="LASW01000211">
    <property type="protein sequence ID" value="KKB97031.1"/>
    <property type="molecule type" value="Genomic_DNA"/>
</dbReference>
<keyword evidence="4" id="KW-1185">Reference proteome</keyword>
<organism evidence="1 3">
    <name type="scientific">Mycolicibacter arupensis</name>
    <dbReference type="NCBI Taxonomy" id="342002"/>
    <lineage>
        <taxon>Bacteria</taxon>
        <taxon>Bacillati</taxon>
        <taxon>Actinomycetota</taxon>
        <taxon>Actinomycetes</taxon>
        <taxon>Mycobacteriales</taxon>
        <taxon>Mycobacteriaceae</taxon>
        <taxon>Mycolicibacter</taxon>
    </lineage>
</organism>
<evidence type="ECO:0000313" key="4">
    <source>
        <dbReference type="Proteomes" id="UP000192327"/>
    </source>
</evidence>
<reference evidence="1" key="2">
    <citation type="submission" date="2015-04" db="EMBL/GenBank/DDBJ databases">
        <title>Genome sequence of Mycobacterium arupense strain GUC1.</title>
        <authorList>
            <person name="Greninger A.L."/>
            <person name="Cunningham G."/>
            <person name="Chiu C.Y."/>
            <person name="Miller S."/>
        </authorList>
    </citation>
    <scope>NUCLEOTIDE SEQUENCE</scope>
    <source>
        <strain evidence="1">GUC1</strain>
    </source>
</reference>